<dbReference type="GO" id="GO:0046872">
    <property type="term" value="F:metal ion binding"/>
    <property type="evidence" value="ECO:0007669"/>
    <property type="project" value="UniProtKB-KW"/>
</dbReference>
<dbReference type="GO" id="GO:0001888">
    <property type="term" value="F:glucuronyl-galactosyl-proteoglycan 4-alpha-N-acetylglucosaminyltransferase activity"/>
    <property type="evidence" value="ECO:0007669"/>
    <property type="project" value="UniProtKB-EC"/>
</dbReference>
<comment type="similarity">
    <text evidence="5">Belongs to the glycosyltransferase 47 family.</text>
</comment>
<evidence type="ECO:0000256" key="20">
    <source>
        <dbReference type="SAM" id="Coils"/>
    </source>
</evidence>
<keyword evidence="12" id="KW-1133">Transmembrane helix</keyword>
<keyword evidence="11" id="KW-0735">Signal-anchor</keyword>
<keyword evidence="7" id="KW-0808">Transferase</keyword>
<keyword evidence="24" id="KW-1185">Reference proteome</keyword>
<evidence type="ECO:0000256" key="3">
    <source>
        <dbReference type="ARBA" id="ARBA00004648"/>
    </source>
</evidence>
<comment type="cofactor">
    <cofactor evidence="1">
        <name>Mn(2+)</name>
        <dbReference type="ChEBI" id="CHEBI:29035"/>
    </cofactor>
</comment>
<dbReference type="AlphaFoldDB" id="A0A1X7UY07"/>
<dbReference type="InterPro" id="IPR015338">
    <property type="entry name" value="GT64_dom"/>
</dbReference>
<keyword evidence="8" id="KW-0812">Transmembrane</keyword>
<accession>A0A1X7UY07</accession>
<reference evidence="24" key="1">
    <citation type="journal article" date="2010" name="Nature">
        <title>The Amphimedon queenslandica genome and the evolution of animal complexity.</title>
        <authorList>
            <person name="Srivastava M."/>
            <person name="Simakov O."/>
            <person name="Chapman J."/>
            <person name="Fahey B."/>
            <person name="Gauthier M.E."/>
            <person name="Mitros T."/>
            <person name="Richards G.S."/>
            <person name="Conaco C."/>
            <person name="Dacre M."/>
            <person name="Hellsten U."/>
            <person name="Larroux C."/>
            <person name="Putnam N.H."/>
            <person name="Stanke M."/>
            <person name="Adamska M."/>
            <person name="Darling A."/>
            <person name="Degnan S.M."/>
            <person name="Oakley T.H."/>
            <person name="Plachetzki D.C."/>
            <person name="Zhai Y."/>
            <person name="Adamski M."/>
            <person name="Calcino A."/>
            <person name="Cummins S.F."/>
            <person name="Goodstein D.M."/>
            <person name="Harris C."/>
            <person name="Jackson D.J."/>
            <person name="Leys S.P."/>
            <person name="Shu S."/>
            <person name="Woodcroft B.J."/>
            <person name="Vervoort M."/>
            <person name="Kosik K.S."/>
            <person name="Manning G."/>
            <person name="Degnan B.M."/>
            <person name="Rokhsar D.S."/>
        </authorList>
    </citation>
    <scope>NUCLEOTIDE SEQUENCE [LARGE SCALE GENOMIC DNA]</scope>
</reference>
<dbReference type="InterPro" id="IPR040911">
    <property type="entry name" value="Exostosin_GT47"/>
</dbReference>
<evidence type="ECO:0000256" key="13">
    <source>
        <dbReference type="ARBA" id="ARBA00023034"/>
    </source>
</evidence>
<sequence length="829" mass="95836">MKRNYRVLLFILFCLLVSTTLIPYLLLDTLSNDPATELPTIISSLPPTARKALDLSNEDERVLKQDINELTRIKHSVRNELRELEAQRVKIVQDTENHKLILFKLQDNIAAARKELQITQHELSKVSHELYSATKAYTPQTIITAPPIVILPRAPFYPVNDKPRSLSKSSHLFTPCSLMKPFKVFLYQNNQKANKEAVEYLKDIDSLTHRKEEACLLVSIDTGANTDEEYNKDDHVHIILTLPYSSPSQSSLSIRREVLTAQSVPSTHWRYGHDIIIPSLVAANDQLWSLVPAYRQYYFYFEGKPVTKYDRDFSLWLQKLTGGTKGDVYIKTNCSTLNITRISGGWGLCGDDKSRSLLLMKSTYSLIVSANNSIVDYIRLSESLAYGSIPVIIGKMDLPFGSILDWNSACVTIPVTEVHEIYYILHRITHDRLLEMRRIGKFFYDTYFSSSVQIIKTVISIMRYRMNHLPPLVTDYQPKRIKTYGIQINHFDSPQFNGSMSVYTYEFWNRPPGPFYMYPHSPAYSPSPVSGSHYPTMSPNELKKLPPHIVQAAGITGPYFQNYLLGDVPGEYFTVVMLTYRREEVVKESIERLNGLDHLAKVIVVWNDPDTSPYTIEWPTLSVPVEVIWCEVNSLNNRFLPFNGIKTEAILSIDDDVYLRHDEIQFAFRVWRESRDRLVGFPGRFHSYDIKHNSWLYNSNYTCELSMVLTGAAFFHKYYSYLYSLWQPVAVRDMVDSKMNCEDIAMNFLIAHVTRKPPLKVTSRWTFRCPNCPEALSQNEAHFNERHSCINSLVKIYGYMPLLYTQYRLDSVLFKTRLPSHLEKCYQYV</sequence>
<evidence type="ECO:0000256" key="4">
    <source>
        <dbReference type="ARBA" id="ARBA00005093"/>
    </source>
</evidence>
<dbReference type="EnsemblMetazoa" id="XM_003386410.3">
    <property type="protein sequence ID" value="XP_003386458.1"/>
    <property type="gene ID" value="LOC100640795"/>
</dbReference>
<evidence type="ECO:0000256" key="10">
    <source>
        <dbReference type="ARBA" id="ARBA00022824"/>
    </source>
</evidence>
<keyword evidence="17" id="KW-0464">Manganese</keyword>
<evidence type="ECO:0000256" key="7">
    <source>
        <dbReference type="ARBA" id="ARBA00022679"/>
    </source>
</evidence>
<feature type="domain" description="Glycosyl transferase 64" evidence="22">
    <location>
        <begin position="573"/>
        <end position="814"/>
    </location>
</feature>
<evidence type="ECO:0000256" key="8">
    <source>
        <dbReference type="ARBA" id="ARBA00022692"/>
    </source>
</evidence>
<comment type="subcellular location">
    <subcellularLocation>
        <location evidence="3">Endoplasmic reticulum membrane</location>
        <topology evidence="3">Single-pass type II membrane protein</topology>
    </subcellularLocation>
    <subcellularLocation>
        <location evidence="2">Golgi apparatus</location>
    </subcellularLocation>
</comment>
<gene>
    <name evidence="23" type="primary">100640795</name>
</gene>
<evidence type="ECO:0000259" key="21">
    <source>
        <dbReference type="Pfam" id="PF03016"/>
    </source>
</evidence>
<evidence type="ECO:0000256" key="14">
    <source>
        <dbReference type="ARBA" id="ARBA00023136"/>
    </source>
</evidence>
<dbReference type="Pfam" id="PF09258">
    <property type="entry name" value="Glyco_transf_64"/>
    <property type="match status" value="1"/>
</dbReference>
<comment type="catalytic activity">
    <reaction evidence="18">
        <text>3-O-(beta-D-GlcA-(1-&gt;3)-beta-D-Gal-(1-&gt;3)-beta-D-Gal-(1-&gt;4)-beta-D-Xyl)-L-seryl-[protein] + UDP-N-acetyl-alpha-D-glucosamine = 3-O-(alpha-D-GlcNAc-(1-&gt;4)-beta-D-GlcA-(1-&gt;3)-beta-D-Gal-(1-&gt;3)-beta-D-Gal-(1-&gt;4)-beta-D-Xyl)-L-seryl-[protein] + UDP + H(+)</text>
        <dbReference type="Rhea" id="RHEA:16221"/>
        <dbReference type="Rhea" id="RHEA-COMP:12573"/>
        <dbReference type="Rhea" id="RHEA-COMP:12574"/>
        <dbReference type="ChEBI" id="CHEBI:15378"/>
        <dbReference type="ChEBI" id="CHEBI:57705"/>
        <dbReference type="ChEBI" id="CHEBI:58223"/>
        <dbReference type="ChEBI" id="CHEBI:132093"/>
        <dbReference type="ChEBI" id="CHEBI:132104"/>
        <dbReference type="EC" id="2.4.1.223"/>
    </reaction>
</comment>
<evidence type="ECO:0000256" key="12">
    <source>
        <dbReference type="ARBA" id="ARBA00022989"/>
    </source>
</evidence>
<dbReference type="EC" id="2.4.1.223" evidence="19"/>
<dbReference type="Proteomes" id="UP000007879">
    <property type="component" value="Unassembled WGS sequence"/>
</dbReference>
<dbReference type="Pfam" id="PF03016">
    <property type="entry name" value="Exostosin_GT47"/>
    <property type="match status" value="1"/>
</dbReference>
<dbReference type="eggNOG" id="KOG2264">
    <property type="taxonomic scope" value="Eukaryota"/>
</dbReference>
<keyword evidence="6" id="KW-0328">Glycosyltransferase</keyword>
<dbReference type="PANTHER" id="PTHR48261:SF4">
    <property type="entry name" value="EXOSTOSIN LIKE GLYCOSYLTRANSFERASE 3"/>
    <property type="match status" value="1"/>
</dbReference>
<evidence type="ECO:0000256" key="17">
    <source>
        <dbReference type="ARBA" id="ARBA00023211"/>
    </source>
</evidence>
<name>A0A1X7UY07_AMPQE</name>
<feature type="domain" description="Exostosin GT47" evidence="21">
    <location>
        <begin position="234"/>
        <end position="427"/>
    </location>
</feature>
<feature type="coiled-coil region" evidence="20">
    <location>
        <begin position="67"/>
        <end position="129"/>
    </location>
</feature>
<organism evidence="23">
    <name type="scientific">Amphimedon queenslandica</name>
    <name type="common">Sponge</name>
    <dbReference type="NCBI Taxonomy" id="400682"/>
    <lineage>
        <taxon>Eukaryota</taxon>
        <taxon>Metazoa</taxon>
        <taxon>Porifera</taxon>
        <taxon>Demospongiae</taxon>
        <taxon>Heteroscleromorpha</taxon>
        <taxon>Haplosclerida</taxon>
        <taxon>Niphatidae</taxon>
        <taxon>Amphimedon</taxon>
    </lineage>
</organism>
<dbReference type="OrthoDB" id="5954868at2759"/>
<evidence type="ECO:0000256" key="11">
    <source>
        <dbReference type="ARBA" id="ARBA00022968"/>
    </source>
</evidence>
<keyword evidence="9" id="KW-0479">Metal-binding</keyword>
<protein>
    <recommendedName>
        <fullName evidence="19">glucuronosyl-galactosyl-proteoglycan 4-alpha-N-acetylglucosaminyltransferase</fullName>
        <ecNumber evidence="19">2.4.1.223</ecNumber>
    </recommendedName>
</protein>
<keyword evidence="14" id="KW-0472">Membrane</keyword>
<dbReference type="InterPro" id="IPR029044">
    <property type="entry name" value="Nucleotide-diphossugar_trans"/>
</dbReference>
<evidence type="ECO:0000259" key="22">
    <source>
        <dbReference type="Pfam" id="PF09258"/>
    </source>
</evidence>
<comment type="pathway">
    <text evidence="4">Glycan metabolism; heparan sulfate biosynthesis.</text>
</comment>
<evidence type="ECO:0000256" key="15">
    <source>
        <dbReference type="ARBA" id="ARBA00023157"/>
    </source>
</evidence>
<dbReference type="EnsemblMetazoa" id="Aqu2.1.32581_001">
    <property type="protein sequence ID" value="Aqu2.1.32581_001"/>
    <property type="gene ID" value="Aqu2.1.32581"/>
</dbReference>
<dbReference type="GO" id="GO:0015012">
    <property type="term" value="P:heparan sulfate proteoglycan biosynthetic process"/>
    <property type="evidence" value="ECO:0007669"/>
    <property type="project" value="UniProtKB-ARBA"/>
</dbReference>
<dbReference type="PANTHER" id="PTHR48261">
    <property type="entry name" value="ACETYLGLUCOSAMINYLTRANSFERASE"/>
    <property type="match status" value="1"/>
</dbReference>
<evidence type="ECO:0000256" key="5">
    <source>
        <dbReference type="ARBA" id="ARBA00010271"/>
    </source>
</evidence>
<proteinExistence type="inferred from homology"/>
<evidence type="ECO:0000256" key="6">
    <source>
        <dbReference type="ARBA" id="ARBA00022676"/>
    </source>
</evidence>
<dbReference type="Gene3D" id="3.90.550.10">
    <property type="entry name" value="Spore Coat Polysaccharide Biosynthesis Protein SpsA, Chain A"/>
    <property type="match status" value="1"/>
</dbReference>
<keyword evidence="13" id="KW-0333">Golgi apparatus</keyword>
<reference evidence="23" key="2">
    <citation type="submission" date="2017-05" db="UniProtKB">
        <authorList>
            <consortium name="EnsemblMetazoa"/>
        </authorList>
    </citation>
    <scope>IDENTIFICATION</scope>
</reference>
<dbReference type="FunCoup" id="A0A1X7UY07">
    <property type="interactions" value="622"/>
</dbReference>
<evidence type="ECO:0000256" key="2">
    <source>
        <dbReference type="ARBA" id="ARBA00004555"/>
    </source>
</evidence>
<dbReference type="KEGG" id="aqu:100640795"/>
<keyword evidence="20" id="KW-0175">Coiled coil</keyword>
<evidence type="ECO:0000256" key="18">
    <source>
        <dbReference type="ARBA" id="ARBA00050948"/>
    </source>
</evidence>
<keyword evidence="10" id="KW-0256">Endoplasmic reticulum</keyword>
<evidence type="ECO:0000256" key="19">
    <source>
        <dbReference type="ARBA" id="ARBA00066812"/>
    </source>
</evidence>
<dbReference type="FunFam" id="3.90.550.10:FF:000033">
    <property type="entry name" value="Exostosin-like glycosyltransferase 3"/>
    <property type="match status" value="1"/>
</dbReference>
<evidence type="ECO:0000256" key="9">
    <source>
        <dbReference type="ARBA" id="ARBA00022723"/>
    </source>
</evidence>
<evidence type="ECO:0000256" key="16">
    <source>
        <dbReference type="ARBA" id="ARBA00023180"/>
    </source>
</evidence>
<keyword evidence="15" id="KW-1015">Disulfide bond</keyword>
<dbReference type="GO" id="GO:0005794">
    <property type="term" value="C:Golgi apparatus"/>
    <property type="evidence" value="ECO:0007669"/>
    <property type="project" value="UniProtKB-SubCell"/>
</dbReference>
<evidence type="ECO:0000313" key="23">
    <source>
        <dbReference type="EnsemblMetazoa" id="Aqu2.1.32581_001"/>
    </source>
</evidence>
<evidence type="ECO:0000313" key="24">
    <source>
        <dbReference type="Proteomes" id="UP000007879"/>
    </source>
</evidence>
<dbReference type="SUPFAM" id="SSF53448">
    <property type="entry name" value="Nucleotide-diphospho-sugar transferases"/>
    <property type="match status" value="1"/>
</dbReference>
<dbReference type="STRING" id="400682.A0A1X7UY07"/>
<dbReference type="GO" id="GO:0005789">
    <property type="term" value="C:endoplasmic reticulum membrane"/>
    <property type="evidence" value="ECO:0007669"/>
    <property type="project" value="UniProtKB-SubCell"/>
</dbReference>
<evidence type="ECO:0000256" key="1">
    <source>
        <dbReference type="ARBA" id="ARBA00001936"/>
    </source>
</evidence>
<dbReference type="InParanoid" id="A0A1X7UY07"/>
<dbReference type="InterPro" id="IPR004263">
    <property type="entry name" value="Exostosin"/>
</dbReference>
<keyword evidence="16" id="KW-0325">Glycoprotein</keyword>